<accession>H6RKE1</accession>
<keyword evidence="2" id="KW-1185">Reference proteome</keyword>
<dbReference type="EMBL" id="FO117623">
    <property type="protein sequence ID" value="CCG02360.1"/>
    <property type="molecule type" value="Genomic_DNA"/>
</dbReference>
<dbReference type="HOGENOM" id="CLU_2258277_0_0_11"/>
<protein>
    <submittedName>
        <fullName evidence="1">Uncharacterized protein</fullName>
    </submittedName>
</protein>
<sequence>MGRSVEWGVGRGLAELPSQAAVEVSLKAAYGTPGRVVRMVRRTDVRSTANLRRRHPSRRLETRGLRGCWSDNRHYSLPVSAARERFSEPEPNVNAVFVERTRV</sequence>
<gene>
    <name evidence="1" type="ordered locus">BLASA_1428</name>
</gene>
<dbReference type="AlphaFoldDB" id="H6RKE1"/>
<proteinExistence type="predicted"/>
<evidence type="ECO:0000313" key="1">
    <source>
        <dbReference type="EMBL" id="CCG02360.1"/>
    </source>
</evidence>
<dbReference type="STRING" id="1146883.BLASA_1428"/>
<organism evidence="1 2">
    <name type="scientific">Blastococcus saxobsidens (strain DD2)</name>
    <dbReference type="NCBI Taxonomy" id="1146883"/>
    <lineage>
        <taxon>Bacteria</taxon>
        <taxon>Bacillati</taxon>
        <taxon>Actinomycetota</taxon>
        <taxon>Actinomycetes</taxon>
        <taxon>Geodermatophilales</taxon>
        <taxon>Geodermatophilaceae</taxon>
        <taxon>Blastococcus</taxon>
    </lineage>
</organism>
<reference evidence="1 2" key="1">
    <citation type="journal article" date="2012" name="J. Bacteriol.">
        <title>Genome Sequence of Blastococcus saxobsidens DD2, a Stone-Inhabiting Bacterium.</title>
        <authorList>
            <person name="Chouaia B."/>
            <person name="Crotti E."/>
            <person name="Brusetti L."/>
            <person name="Daffonchio D."/>
            <person name="Essoussi I."/>
            <person name="Nouioui I."/>
            <person name="Sbissi I."/>
            <person name="Ghodhbane-Gtari F."/>
            <person name="Gtari M."/>
            <person name="Vacherie B."/>
            <person name="Barbe V."/>
            <person name="Medigue C."/>
            <person name="Gury J."/>
            <person name="Pujic P."/>
            <person name="Normand P."/>
        </authorList>
    </citation>
    <scope>NUCLEOTIDE SEQUENCE [LARGE SCALE GENOMIC DNA]</scope>
    <source>
        <strain evidence="1 2">DD2</strain>
    </source>
</reference>
<dbReference type="Proteomes" id="UP000007517">
    <property type="component" value="Chromosome"/>
</dbReference>
<reference evidence="2" key="2">
    <citation type="submission" date="2012-02" db="EMBL/GenBank/DDBJ databases">
        <title>Complete genome sequence of Blastococcus saxobsidens strain DD2.</title>
        <authorList>
            <person name="Genoscope."/>
        </authorList>
    </citation>
    <scope>NUCLEOTIDE SEQUENCE [LARGE SCALE GENOMIC DNA]</scope>
    <source>
        <strain evidence="2">DD2</strain>
    </source>
</reference>
<name>H6RKE1_BLASD</name>
<dbReference type="KEGG" id="bsd:BLASA_1428"/>
<evidence type="ECO:0000313" key="2">
    <source>
        <dbReference type="Proteomes" id="UP000007517"/>
    </source>
</evidence>